<dbReference type="Proteomes" id="UP000234752">
    <property type="component" value="Chromosome eg_1"/>
</dbReference>
<dbReference type="PIRSF" id="PIRSF019422">
    <property type="entry name" value="MltA"/>
    <property type="match status" value="1"/>
</dbReference>
<comment type="catalytic activity">
    <reaction evidence="1">
        <text>Exolytic cleavage of the (1-&gt;4)-beta-glycosidic linkage between N-acetylmuramic acid (MurNAc) and N-acetylglucosamine (GlcNAc) residues in peptidoglycan, from either the reducing or the non-reducing ends of the peptidoglycan chains, with concomitant formation of a 1,6-anhydrobond in the MurNAc residue.</text>
        <dbReference type="EC" id="4.2.2.n1"/>
    </reaction>
</comment>
<dbReference type="Gene3D" id="2.40.40.10">
    <property type="entry name" value="RlpA-like domain"/>
    <property type="match status" value="1"/>
</dbReference>
<dbReference type="Gene3D" id="2.40.240.50">
    <property type="entry name" value="Barwin-like endoglucanases"/>
    <property type="match status" value="1"/>
</dbReference>
<evidence type="ECO:0000256" key="3">
    <source>
        <dbReference type="ARBA" id="ARBA00023239"/>
    </source>
</evidence>
<gene>
    <name evidence="6" type="ORF">C0V82_12560</name>
</gene>
<proteinExistence type="predicted"/>
<dbReference type="GO" id="GO:0008933">
    <property type="term" value="F:peptidoglycan lytic transglycosylase activity"/>
    <property type="evidence" value="ECO:0007669"/>
    <property type="project" value="TreeGrafter"/>
</dbReference>
<dbReference type="KEGG" id="ncb:C0V82_12560"/>
<evidence type="ECO:0000313" key="6">
    <source>
        <dbReference type="EMBL" id="AUN30982.1"/>
    </source>
</evidence>
<protein>
    <recommendedName>
        <fullName evidence="2">peptidoglycan lytic exotransglycosylase</fullName>
        <ecNumber evidence="2">4.2.2.n1</ecNumber>
    </recommendedName>
    <alternativeName>
        <fullName evidence="5">Murein hydrolase A</fullName>
    </alternativeName>
</protein>
<evidence type="ECO:0000256" key="2">
    <source>
        <dbReference type="ARBA" id="ARBA00012587"/>
    </source>
</evidence>
<dbReference type="InterPro" id="IPR010611">
    <property type="entry name" value="3D_dom"/>
</dbReference>
<dbReference type="GO" id="GO:0071555">
    <property type="term" value="P:cell wall organization"/>
    <property type="evidence" value="ECO:0007669"/>
    <property type="project" value="UniProtKB-KW"/>
</dbReference>
<dbReference type="GO" id="GO:0004553">
    <property type="term" value="F:hydrolase activity, hydrolyzing O-glycosyl compounds"/>
    <property type="evidence" value="ECO:0007669"/>
    <property type="project" value="InterPro"/>
</dbReference>
<dbReference type="CDD" id="cd14668">
    <property type="entry name" value="mlta_B"/>
    <property type="match status" value="1"/>
</dbReference>
<keyword evidence="3" id="KW-0456">Lyase</keyword>
<evidence type="ECO:0000256" key="1">
    <source>
        <dbReference type="ARBA" id="ARBA00001420"/>
    </source>
</evidence>
<dbReference type="EMBL" id="CP025611">
    <property type="protein sequence ID" value="AUN30982.1"/>
    <property type="molecule type" value="Genomic_DNA"/>
</dbReference>
<dbReference type="InterPro" id="IPR026044">
    <property type="entry name" value="MltA"/>
</dbReference>
<accession>A0A2K9NDB6</accession>
<reference evidence="6 7" key="1">
    <citation type="submission" date="2017-12" db="EMBL/GenBank/DDBJ databases">
        <title>Genomes of bacteria within cyanobacterial aggregates.</title>
        <authorList>
            <person name="Cai H."/>
        </authorList>
    </citation>
    <scope>NUCLEOTIDE SEQUENCE [LARGE SCALE GENOMIC DNA]</scope>
    <source>
        <strain evidence="6 7">TH16</strain>
    </source>
</reference>
<dbReference type="PANTHER" id="PTHR30124">
    <property type="entry name" value="MEMBRANE-BOUND LYTIC MUREIN TRANSGLYCOSYLASE A"/>
    <property type="match status" value="1"/>
</dbReference>
<dbReference type="InterPro" id="IPR036908">
    <property type="entry name" value="RlpA-like_sf"/>
</dbReference>
<dbReference type="OrthoDB" id="9783686at2"/>
<dbReference type="SUPFAM" id="SSF50685">
    <property type="entry name" value="Barwin-like endoglucanases"/>
    <property type="match status" value="1"/>
</dbReference>
<keyword evidence="7" id="KW-1185">Reference proteome</keyword>
<dbReference type="InterPro" id="IPR005300">
    <property type="entry name" value="MltA_B"/>
</dbReference>
<name>A0A2K9NDB6_9PROT</name>
<organism evidence="6 7">
    <name type="scientific">Niveispirillum cyanobacteriorum</name>
    <dbReference type="NCBI Taxonomy" id="1612173"/>
    <lineage>
        <taxon>Bacteria</taxon>
        <taxon>Pseudomonadati</taxon>
        <taxon>Pseudomonadota</taxon>
        <taxon>Alphaproteobacteria</taxon>
        <taxon>Rhodospirillales</taxon>
        <taxon>Azospirillaceae</taxon>
        <taxon>Niveispirillum</taxon>
    </lineage>
</organism>
<evidence type="ECO:0000313" key="7">
    <source>
        <dbReference type="Proteomes" id="UP000234752"/>
    </source>
</evidence>
<dbReference type="CDD" id="cd14485">
    <property type="entry name" value="mltA_like_LT_A"/>
    <property type="match status" value="1"/>
</dbReference>
<dbReference type="Pfam" id="PF03562">
    <property type="entry name" value="MltA"/>
    <property type="match status" value="1"/>
</dbReference>
<evidence type="ECO:0000256" key="5">
    <source>
        <dbReference type="ARBA" id="ARBA00030918"/>
    </source>
</evidence>
<keyword evidence="4" id="KW-0961">Cell wall biogenesis/degradation</keyword>
<dbReference type="GO" id="GO:0019867">
    <property type="term" value="C:outer membrane"/>
    <property type="evidence" value="ECO:0007669"/>
    <property type="project" value="InterPro"/>
</dbReference>
<dbReference type="SMART" id="SM00925">
    <property type="entry name" value="MltA"/>
    <property type="match status" value="1"/>
</dbReference>
<dbReference type="Pfam" id="PF06725">
    <property type="entry name" value="3D"/>
    <property type="match status" value="1"/>
</dbReference>
<dbReference type="GO" id="GO:0009253">
    <property type="term" value="P:peptidoglycan catabolic process"/>
    <property type="evidence" value="ECO:0007669"/>
    <property type="project" value="TreeGrafter"/>
</dbReference>
<dbReference type="AlphaFoldDB" id="A0A2K9NDB6"/>
<dbReference type="PANTHER" id="PTHR30124:SF0">
    <property type="entry name" value="MEMBRANE-BOUND LYTIC MUREIN TRANSGLYCOSYLASE A"/>
    <property type="match status" value="1"/>
</dbReference>
<dbReference type="GO" id="GO:0009254">
    <property type="term" value="P:peptidoglycan turnover"/>
    <property type="evidence" value="ECO:0007669"/>
    <property type="project" value="InterPro"/>
</dbReference>
<dbReference type="EC" id="4.2.2.n1" evidence="2"/>
<dbReference type="PROSITE" id="PS51257">
    <property type="entry name" value="PROKAR_LIPOPROTEIN"/>
    <property type="match status" value="1"/>
</dbReference>
<sequence>MRLRSLAALFALGLLAGCAAQPTKVPGTPAAPAEAEKPAARLTLLPASFSDLSGWSVDRTADALPALLKSCDRLVKQPGDRALGPDGMMGRVSDWIGPCAAIAKLPAGDHVALRRAVENLFQPWAATDNGTAEGLFTGYYESSLRGSFKRQGKYQTPLYKRPADLVMVELGEFRPNLKGERIAGRVVDGQLKPYADRKAIEAGALNGKGLELLYVDDPVDAFFLQIQGSGRVTLPDGSQVRVGYDGQNGQPYFAIGRELVARGALAKEDVSMQSIRAWLEANPAQAAAVMNTNPSFVFFRRLEGEGPLGAQGVALTPGRSLAVDRTFIAYGVPVWLDAQDPLDAKTRIRRLMVAQDTGGAIRGPVRGDVFWGHGADAEQRAGLMKSPGRYWLLLPKGVTPAVS</sequence>
<dbReference type="RefSeq" id="WP_102112644.1">
    <property type="nucleotide sequence ID" value="NZ_BMGN01000008.1"/>
</dbReference>
<evidence type="ECO:0000256" key="4">
    <source>
        <dbReference type="ARBA" id="ARBA00023316"/>
    </source>
</evidence>